<dbReference type="SUPFAM" id="SSF53474">
    <property type="entry name" value="alpha/beta-Hydrolases"/>
    <property type="match status" value="1"/>
</dbReference>
<dbReference type="EMBL" id="JBFDAA010000011">
    <property type="protein sequence ID" value="KAL1123723.1"/>
    <property type="molecule type" value="Genomic_DNA"/>
</dbReference>
<evidence type="ECO:0000259" key="1">
    <source>
        <dbReference type="Pfam" id="PF00326"/>
    </source>
</evidence>
<dbReference type="InterPro" id="IPR001375">
    <property type="entry name" value="Peptidase_S9_cat"/>
</dbReference>
<comment type="caution">
    <text evidence="3">The sequence shown here is derived from an EMBL/GenBank/DDBJ whole genome shotgun (WGS) entry which is preliminary data.</text>
</comment>
<dbReference type="Pfam" id="PF00326">
    <property type="entry name" value="Peptidase_S9"/>
    <property type="match status" value="1"/>
</dbReference>
<dbReference type="Proteomes" id="UP001558652">
    <property type="component" value="Unassembled WGS sequence"/>
</dbReference>
<dbReference type="Gene3D" id="2.140.10.30">
    <property type="entry name" value="Dipeptidylpeptidase IV, N-terminal domain"/>
    <property type="match status" value="2"/>
</dbReference>
<dbReference type="AlphaFoldDB" id="A0ABD0Y8N7"/>
<dbReference type="InterPro" id="IPR002469">
    <property type="entry name" value="Peptidase_S9B_N"/>
</dbReference>
<feature type="domain" description="Peptidase S9 prolyl oligopeptidase catalytic" evidence="1">
    <location>
        <begin position="437"/>
        <end position="635"/>
    </location>
</feature>
<dbReference type="Gene3D" id="3.40.50.1820">
    <property type="entry name" value="alpha/beta hydrolase"/>
    <property type="match status" value="1"/>
</dbReference>
<evidence type="ECO:0000259" key="2">
    <source>
        <dbReference type="Pfam" id="PF00930"/>
    </source>
</evidence>
<organism evidence="3 4">
    <name type="scientific">Ranatra chinensis</name>
    <dbReference type="NCBI Taxonomy" id="642074"/>
    <lineage>
        <taxon>Eukaryota</taxon>
        <taxon>Metazoa</taxon>
        <taxon>Ecdysozoa</taxon>
        <taxon>Arthropoda</taxon>
        <taxon>Hexapoda</taxon>
        <taxon>Insecta</taxon>
        <taxon>Pterygota</taxon>
        <taxon>Neoptera</taxon>
        <taxon>Paraneoptera</taxon>
        <taxon>Hemiptera</taxon>
        <taxon>Heteroptera</taxon>
        <taxon>Panheteroptera</taxon>
        <taxon>Nepomorpha</taxon>
        <taxon>Nepidae</taxon>
        <taxon>Ranatrinae</taxon>
        <taxon>Ranatra</taxon>
    </lineage>
</organism>
<protein>
    <submittedName>
        <fullName evidence="3">Uncharacterized protein</fullName>
    </submittedName>
</protein>
<name>A0ABD0Y8N7_9HEMI</name>
<keyword evidence="4" id="KW-1185">Reference proteome</keyword>
<dbReference type="Pfam" id="PF00930">
    <property type="entry name" value="DPPIV_N"/>
    <property type="match status" value="1"/>
</dbReference>
<dbReference type="InterPro" id="IPR050278">
    <property type="entry name" value="Serine_Prot_S9B/DPPIV"/>
</dbReference>
<dbReference type="InterPro" id="IPR029058">
    <property type="entry name" value="AB_hydrolase_fold"/>
</dbReference>
<accession>A0ABD0Y8N7</accession>
<reference evidence="3 4" key="1">
    <citation type="submission" date="2024-07" db="EMBL/GenBank/DDBJ databases">
        <title>Chromosome-level genome assembly of the water stick insect Ranatra chinensis (Heteroptera: Nepidae).</title>
        <authorList>
            <person name="Liu X."/>
        </authorList>
    </citation>
    <scope>NUCLEOTIDE SEQUENCE [LARGE SCALE GENOMIC DNA]</scope>
    <source>
        <strain evidence="3">Cailab_2021Rc</strain>
        <tissue evidence="3">Muscle</tissue>
    </source>
</reference>
<evidence type="ECO:0000313" key="4">
    <source>
        <dbReference type="Proteomes" id="UP001558652"/>
    </source>
</evidence>
<gene>
    <name evidence="3" type="ORF">AAG570_001496</name>
</gene>
<dbReference type="PANTHER" id="PTHR11731:SF187">
    <property type="entry name" value="INACTIVE DIPEPTIDYL PEPTIDASE 10-LIKE PROTEIN"/>
    <property type="match status" value="1"/>
</dbReference>
<feature type="domain" description="Dipeptidylpeptidase IV N-terminal" evidence="2">
    <location>
        <begin position="41"/>
        <end position="280"/>
    </location>
</feature>
<sequence length="640" mass="72643">MASSLDIYYINKCFNLFSHQIPVRLTESPSSVRSGGKPSDRRRLQGAWWCGNTTSLVLVSNNDLYFRNSPAEQIDHRITFNGEPDILYNGVPDWLYQEEILGGDRSCAWCSDDGSHLMYTQFNDTLVRTFAYPWLGVNSPQSNKRPSTFPTTTTVRYPTPGTPNPTVRLLLANLTDLDQPHIELKPPPIFDNQEYYLTSAGWVNRENTKISAVWINRSQNVSVISYCVAPDWICRETHSERAAENGWIDIQSHPVFSEDGGSFLVMAQVQEGSHETRPGQKHMYVVKDPATDEPLRTQPECITCDLNHYLKHSAHLYTNCTYFSAFIPPLLFNDGVTRYVLECDGPGLPVAGVHNSYDHRLVRQLFSSRAELGERLAELALPKQRTFEVPLAHGNRAQVQLLLPPSWREELRDAAYPVLVHIDGRPGSESVSERYNIDWGTYMSSRFDIVYVKLDVGGSIGRGSKAINRRVGSTSQLQHYLTAIRYLLDKHKFFDRTRIAVWGRGYGGYITIRALSSQHTLFKCGIAISPIAEWLYYNSAFTERILGLPSDNYKLYVEADAFQRTKHIENMALYLVHGLADISVPYVHSAALTTSLTDQGVLFRYQSYADQGHDLTGVLEHLYKSMEEFLSQCLNLDRNE</sequence>
<proteinExistence type="predicted"/>
<evidence type="ECO:0000313" key="3">
    <source>
        <dbReference type="EMBL" id="KAL1123723.1"/>
    </source>
</evidence>
<dbReference type="PANTHER" id="PTHR11731">
    <property type="entry name" value="PROTEASE FAMILY S9B,C DIPEPTIDYL-PEPTIDASE IV-RELATED"/>
    <property type="match status" value="1"/>
</dbReference>
<dbReference type="SUPFAM" id="SSF82171">
    <property type="entry name" value="DPP6 N-terminal domain-like"/>
    <property type="match status" value="1"/>
</dbReference>